<gene>
    <name evidence="11" type="ORF">FHS29_004900</name>
</gene>
<comment type="catalytic activity">
    <reaction evidence="8">
        <text>guanine + H2O + H(+) = xanthine + NH4(+)</text>
        <dbReference type="Rhea" id="RHEA:14665"/>
        <dbReference type="ChEBI" id="CHEBI:15377"/>
        <dbReference type="ChEBI" id="CHEBI:15378"/>
        <dbReference type="ChEBI" id="CHEBI:16235"/>
        <dbReference type="ChEBI" id="CHEBI:17712"/>
        <dbReference type="ChEBI" id="CHEBI:28938"/>
        <dbReference type="EC" id="3.5.4.3"/>
    </reaction>
</comment>
<evidence type="ECO:0000313" key="11">
    <source>
        <dbReference type="EMBL" id="MBB5958292.1"/>
    </source>
</evidence>
<dbReference type="EMBL" id="JACHJN010000007">
    <property type="protein sequence ID" value="MBB5958292.1"/>
    <property type="molecule type" value="Genomic_DNA"/>
</dbReference>
<dbReference type="PANTHER" id="PTHR11271:SF6">
    <property type="entry name" value="GUANINE DEAMINASE"/>
    <property type="match status" value="1"/>
</dbReference>
<dbReference type="Pfam" id="PF01979">
    <property type="entry name" value="Amidohydro_1"/>
    <property type="match status" value="1"/>
</dbReference>
<reference evidence="11 12" key="1">
    <citation type="submission" date="2020-08" db="EMBL/GenBank/DDBJ databases">
        <title>Genomic Encyclopedia of Type Strains, Phase III (KMG-III): the genomes of soil and plant-associated and newly described type strains.</title>
        <authorList>
            <person name="Whitman W."/>
        </authorList>
    </citation>
    <scope>NUCLEOTIDE SEQUENCE [LARGE SCALE GENOMIC DNA]</scope>
    <source>
        <strain evidence="11 12">CECT 8640</strain>
    </source>
</reference>
<evidence type="ECO:0000256" key="9">
    <source>
        <dbReference type="SAM" id="MobiDB-lite"/>
    </source>
</evidence>
<dbReference type="UniPathway" id="UPA00603">
    <property type="reaction ID" value="UER00660"/>
</dbReference>
<dbReference type="NCBIfam" id="TIGR02967">
    <property type="entry name" value="guan_deamin"/>
    <property type="match status" value="1"/>
</dbReference>
<keyword evidence="12" id="KW-1185">Reference proteome</keyword>
<evidence type="ECO:0000313" key="12">
    <source>
        <dbReference type="Proteomes" id="UP000547510"/>
    </source>
</evidence>
<name>A0A841CIG0_9PSEU</name>
<comment type="similarity">
    <text evidence="2 8">Belongs to the metallo-dependent hydrolases superfamily. ATZ/TRZ family.</text>
</comment>
<dbReference type="PANTHER" id="PTHR11271">
    <property type="entry name" value="GUANINE DEAMINASE"/>
    <property type="match status" value="1"/>
</dbReference>
<dbReference type="InterPro" id="IPR006680">
    <property type="entry name" value="Amidohydro-rel"/>
</dbReference>
<dbReference type="SUPFAM" id="SSF51556">
    <property type="entry name" value="Metallo-dependent hydrolases"/>
    <property type="match status" value="1"/>
</dbReference>
<evidence type="ECO:0000256" key="4">
    <source>
        <dbReference type="ARBA" id="ARBA00022723"/>
    </source>
</evidence>
<feature type="domain" description="Amidohydrolase-related" evidence="10">
    <location>
        <begin position="66"/>
        <end position="429"/>
    </location>
</feature>
<evidence type="ECO:0000256" key="8">
    <source>
        <dbReference type="RuleBase" id="RU366009"/>
    </source>
</evidence>
<proteinExistence type="inferred from homology"/>
<dbReference type="GO" id="GO:0008892">
    <property type="term" value="F:guanine deaminase activity"/>
    <property type="evidence" value="ECO:0007669"/>
    <property type="project" value="UniProtKB-UniRule"/>
</dbReference>
<accession>A0A841CIG0</accession>
<dbReference type="NCBIfam" id="NF006679">
    <property type="entry name" value="PRK09228.1"/>
    <property type="match status" value="1"/>
</dbReference>
<evidence type="ECO:0000256" key="7">
    <source>
        <dbReference type="NCBIfam" id="TIGR02967"/>
    </source>
</evidence>
<evidence type="ECO:0000256" key="2">
    <source>
        <dbReference type="ARBA" id="ARBA00006745"/>
    </source>
</evidence>
<dbReference type="InterPro" id="IPR032466">
    <property type="entry name" value="Metal_Hydrolase"/>
</dbReference>
<dbReference type="SUPFAM" id="SSF51338">
    <property type="entry name" value="Composite domain of metallo-dependent hydrolases"/>
    <property type="match status" value="2"/>
</dbReference>
<dbReference type="GO" id="GO:0006147">
    <property type="term" value="P:guanine catabolic process"/>
    <property type="evidence" value="ECO:0007669"/>
    <property type="project" value="UniProtKB-UniRule"/>
</dbReference>
<dbReference type="Proteomes" id="UP000547510">
    <property type="component" value="Unassembled WGS sequence"/>
</dbReference>
<dbReference type="RefSeq" id="WP_184694098.1">
    <property type="nucleotide sequence ID" value="NZ_JACHJN010000007.1"/>
</dbReference>
<dbReference type="Gene3D" id="3.20.20.140">
    <property type="entry name" value="Metal-dependent hydrolases"/>
    <property type="match status" value="1"/>
</dbReference>
<feature type="region of interest" description="Disordered" evidence="9">
    <location>
        <begin position="431"/>
        <end position="451"/>
    </location>
</feature>
<organism evidence="11 12">
    <name type="scientific">Saccharothrix tamanrassetensis</name>
    <dbReference type="NCBI Taxonomy" id="1051531"/>
    <lineage>
        <taxon>Bacteria</taxon>
        <taxon>Bacillati</taxon>
        <taxon>Actinomycetota</taxon>
        <taxon>Actinomycetes</taxon>
        <taxon>Pseudonocardiales</taxon>
        <taxon>Pseudonocardiaceae</taxon>
        <taxon>Saccharothrix</taxon>
    </lineage>
</organism>
<evidence type="ECO:0000256" key="1">
    <source>
        <dbReference type="ARBA" id="ARBA00004984"/>
    </source>
</evidence>
<dbReference type="InterPro" id="IPR011059">
    <property type="entry name" value="Metal-dep_hydrolase_composite"/>
</dbReference>
<evidence type="ECO:0000259" key="10">
    <source>
        <dbReference type="Pfam" id="PF01979"/>
    </source>
</evidence>
<comment type="caution">
    <text evidence="11">The sequence shown here is derived from an EMBL/GenBank/DDBJ whole genome shotgun (WGS) entry which is preliminary data.</text>
</comment>
<protein>
    <recommendedName>
        <fullName evidence="3 7">Guanine deaminase</fullName>
        <shortName evidence="8">Guanase</shortName>
        <ecNumber evidence="3 7">3.5.4.3</ecNumber>
    </recommendedName>
    <alternativeName>
        <fullName evidence="8">Guanine aminohydrolase</fullName>
    </alternativeName>
</protein>
<evidence type="ECO:0000256" key="3">
    <source>
        <dbReference type="ARBA" id="ARBA00012781"/>
    </source>
</evidence>
<dbReference type="AlphaFoldDB" id="A0A841CIG0"/>
<sequence>MTAVRGSLVWFRGDPFATSSQDAVVHVEDGLLICQDGRITHAGPYDEVSRELPPGATVVHHRDKLILPGLIDAHVHYVQLRITAAYGEQLPKWLSNSVYPEEQRFSSLRYARHAAALFCNELLRNGTTTALVNCATYPQSVDALFEESVRRGMRMAAGKVLMDREAPAGLLDSSPKRGYEESLRLIEKWHGVGRSIYAVTPRFAIACTPKMLKLAGRLWREHPGTLLQAHLAENLEEVARVRELFPRRRDYVDVYEHYGLLGRGAVFAHAVHLSDLEWERLRATRSGIAHCPTSNLFLGSGAFRMPMAKRRHRAALVGLGTDVGGGTSLSLLRTMDETYKVGQVHSYPMDGIKLFYLATLGASTALGLDGTIGSLQPGHEADFVVLDPTATPLLAHRTSESPTLTDTLFALALLGDDRAVSATYVAGRLAHQRNPDADRPDGAAIGGKGSR</sequence>
<dbReference type="GO" id="GO:0008270">
    <property type="term" value="F:zinc ion binding"/>
    <property type="evidence" value="ECO:0007669"/>
    <property type="project" value="UniProtKB-UniRule"/>
</dbReference>
<dbReference type="GO" id="GO:0005829">
    <property type="term" value="C:cytosol"/>
    <property type="evidence" value="ECO:0007669"/>
    <property type="project" value="TreeGrafter"/>
</dbReference>
<comment type="cofactor">
    <cofactor evidence="8">
        <name>Zn(2+)</name>
        <dbReference type="ChEBI" id="CHEBI:29105"/>
    </cofactor>
    <text evidence="8">Binds 1 zinc ion per subunit.</text>
</comment>
<keyword evidence="5 8" id="KW-0378">Hydrolase</keyword>
<comment type="pathway">
    <text evidence="1 8">Purine metabolism; guanine degradation; xanthine from guanine: step 1/1.</text>
</comment>
<dbReference type="Gene3D" id="2.30.40.10">
    <property type="entry name" value="Urease, subunit C, domain 1"/>
    <property type="match status" value="1"/>
</dbReference>
<dbReference type="InterPro" id="IPR051607">
    <property type="entry name" value="Metallo-dep_hydrolases"/>
</dbReference>
<keyword evidence="4 8" id="KW-0479">Metal-binding</keyword>
<keyword evidence="6 8" id="KW-0862">Zinc</keyword>
<comment type="function">
    <text evidence="8">Catalyzes the hydrolytic deamination of guanine, producing xanthine and ammonia.</text>
</comment>
<dbReference type="InterPro" id="IPR014311">
    <property type="entry name" value="Guanine_deaminase"/>
</dbReference>
<evidence type="ECO:0000256" key="6">
    <source>
        <dbReference type="ARBA" id="ARBA00022833"/>
    </source>
</evidence>
<dbReference type="EC" id="3.5.4.3" evidence="3 7"/>
<evidence type="ECO:0000256" key="5">
    <source>
        <dbReference type="ARBA" id="ARBA00022801"/>
    </source>
</evidence>